<gene>
    <name evidence="1" type="ORF">Bhyg_02006</name>
</gene>
<dbReference type="AlphaFoldDB" id="A0A9Q0S641"/>
<keyword evidence="2" id="KW-1185">Reference proteome</keyword>
<reference evidence="1" key="1">
    <citation type="submission" date="2022-07" db="EMBL/GenBank/DDBJ databases">
        <authorList>
            <person name="Trinca V."/>
            <person name="Uliana J.V.C."/>
            <person name="Torres T.T."/>
            <person name="Ward R.J."/>
            <person name="Monesi N."/>
        </authorList>
    </citation>
    <scope>NUCLEOTIDE SEQUENCE</scope>
    <source>
        <strain evidence="1">HSMRA1968</strain>
        <tissue evidence="1">Whole embryos</tissue>
    </source>
</reference>
<evidence type="ECO:0000313" key="1">
    <source>
        <dbReference type="EMBL" id="KAJ6646792.1"/>
    </source>
</evidence>
<dbReference type="Proteomes" id="UP001151699">
    <property type="component" value="Chromosome A"/>
</dbReference>
<protein>
    <submittedName>
        <fullName evidence="1">Uncharacterized protein</fullName>
    </submittedName>
</protein>
<organism evidence="1 2">
    <name type="scientific">Pseudolycoriella hygida</name>
    <dbReference type="NCBI Taxonomy" id="35572"/>
    <lineage>
        <taxon>Eukaryota</taxon>
        <taxon>Metazoa</taxon>
        <taxon>Ecdysozoa</taxon>
        <taxon>Arthropoda</taxon>
        <taxon>Hexapoda</taxon>
        <taxon>Insecta</taxon>
        <taxon>Pterygota</taxon>
        <taxon>Neoptera</taxon>
        <taxon>Endopterygota</taxon>
        <taxon>Diptera</taxon>
        <taxon>Nematocera</taxon>
        <taxon>Sciaroidea</taxon>
        <taxon>Sciaridae</taxon>
        <taxon>Pseudolycoriella</taxon>
    </lineage>
</organism>
<proteinExistence type="predicted"/>
<dbReference type="EMBL" id="WJQU01000001">
    <property type="protein sequence ID" value="KAJ6646792.1"/>
    <property type="molecule type" value="Genomic_DNA"/>
</dbReference>
<evidence type="ECO:0000313" key="2">
    <source>
        <dbReference type="Proteomes" id="UP001151699"/>
    </source>
</evidence>
<name>A0A9Q0S641_9DIPT</name>
<accession>A0A9Q0S641</accession>
<sequence length="66" mass="7740">MARWKAYRDYASLSSSTVLNNSMKRITYTYNEQSKNVLREGKQLTQPKGGKILWKTLRTVKELMIN</sequence>
<comment type="caution">
    <text evidence="1">The sequence shown here is derived from an EMBL/GenBank/DDBJ whole genome shotgun (WGS) entry which is preliminary data.</text>
</comment>